<dbReference type="PANTHER" id="PTHR43245">
    <property type="entry name" value="BIFUNCTIONAL POLYMYXIN RESISTANCE PROTEIN ARNA"/>
    <property type="match status" value="1"/>
</dbReference>
<dbReference type="EMBL" id="FQZM01000012">
    <property type="protein sequence ID" value="SHI82588.1"/>
    <property type="molecule type" value="Genomic_DNA"/>
</dbReference>
<evidence type="ECO:0000313" key="2">
    <source>
        <dbReference type="EMBL" id="SHI82588.1"/>
    </source>
</evidence>
<dbReference type="Proteomes" id="UP000184529">
    <property type="component" value="Unassembled WGS sequence"/>
</dbReference>
<name>A0A1M6EBB1_9FIRM</name>
<dbReference type="Gene3D" id="3.40.50.720">
    <property type="entry name" value="NAD(P)-binding Rossmann-like Domain"/>
    <property type="match status" value="1"/>
</dbReference>
<dbReference type="OrthoDB" id="244102at2"/>
<accession>A0A1M6EBB1</accession>
<sequence length="287" mass="32372">MKILITGGAGNIGRELAEKALAGGNEVTIFDLPQANYEGLENRKGITIIKGSINDPNDIQKAVKGVDAVIHLAALMPHLCTDREKTMTVNVGGTQNVLDALLKEGRDVQFVFSSSVSTYGDTQNMEPPVKITNPQNALDLYAESKIEAEKVVFQSGIPYTVLRISGVVIPAFYDPNPWQFMKEQRIELINRTDVVTALYNSATLKEARNKIFNIAGGREWQMLGYQWAQRHMEVLGFPFEEAEFMERPGWLDWYDTRESQDILKYQNTTVDEFFELLSRAVEEFLNQ</sequence>
<proteinExistence type="predicted"/>
<dbReference type="Pfam" id="PF01370">
    <property type="entry name" value="Epimerase"/>
    <property type="match status" value="1"/>
</dbReference>
<dbReference type="STRING" id="1121432.SAMN02745219_01171"/>
<reference evidence="3" key="1">
    <citation type="submission" date="2016-11" db="EMBL/GenBank/DDBJ databases">
        <authorList>
            <person name="Varghese N."/>
            <person name="Submissions S."/>
        </authorList>
    </citation>
    <scope>NUCLEOTIDE SEQUENCE [LARGE SCALE GENOMIC DNA]</scope>
    <source>
        <strain evidence="3">DSM 16057</strain>
    </source>
</reference>
<organism evidence="2 3">
    <name type="scientific">Desulfofundulus thermosubterraneus DSM 16057</name>
    <dbReference type="NCBI Taxonomy" id="1121432"/>
    <lineage>
        <taxon>Bacteria</taxon>
        <taxon>Bacillati</taxon>
        <taxon>Bacillota</taxon>
        <taxon>Clostridia</taxon>
        <taxon>Eubacteriales</taxon>
        <taxon>Peptococcaceae</taxon>
        <taxon>Desulfofundulus</taxon>
    </lineage>
</organism>
<dbReference type="RefSeq" id="WP_072867944.1">
    <property type="nucleotide sequence ID" value="NZ_FQZM01000012.1"/>
</dbReference>
<evidence type="ECO:0000313" key="3">
    <source>
        <dbReference type="Proteomes" id="UP000184529"/>
    </source>
</evidence>
<protein>
    <submittedName>
        <fullName evidence="2">Nucleoside-diphosphate-sugar epimerase</fullName>
    </submittedName>
</protein>
<evidence type="ECO:0000259" key="1">
    <source>
        <dbReference type="Pfam" id="PF01370"/>
    </source>
</evidence>
<dbReference type="SUPFAM" id="SSF51735">
    <property type="entry name" value="NAD(P)-binding Rossmann-fold domains"/>
    <property type="match status" value="1"/>
</dbReference>
<gene>
    <name evidence="2" type="ORF">SAMN02745219_01171</name>
</gene>
<dbReference type="AlphaFoldDB" id="A0A1M6EBB1"/>
<dbReference type="InterPro" id="IPR036291">
    <property type="entry name" value="NAD(P)-bd_dom_sf"/>
</dbReference>
<feature type="domain" description="NAD-dependent epimerase/dehydratase" evidence="1">
    <location>
        <begin position="3"/>
        <end position="169"/>
    </location>
</feature>
<dbReference type="InterPro" id="IPR050177">
    <property type="entry name" value="Lipid_A_modif_metabolic_enz"/>
</dbReference>
<dbReference type="InterPro" id="IPR001509">
    <property type="entry name" value="Epimerase_deHydtase"/>
</dbReference>
<keyword evidence="3" id="KW-1185">Reference proteome</keyword>